<evidence type="ECO:0000313" key="4">
    <source>
        <dbReference type="Proteomes" id="UP000199423"/>
    </source>
</evidence>
<reference evidence="4" key="1">
    <citation type="submission" date="2016-10" db="EMBL/GenBank/DDBJ databases">
        <authorList>
            <person name="Varghese N."/>
            <person name="Submissions S."/>
        </authorList>
    </citation>
    <scope>NUCLEOTIDE SEQUENCE [LARGE SCALE GENOMIC DNA]</scope>
    <source>
        <strain evidence="4">DSM 1565</strain>
    </source>
</reference>
<name>A0A1I7MUF0_9HYPH</name>
<sequence>MEVSVSDDATPVIFFIASVYAFGIVILYALARAWEQALSTRPSSDNAAGYRNERFPADGSGEPMNRLSRSTSRDDVDH</sequence>
<evidence type="ECO:0000256" key="2">
    <source>
        <dbReference type="SAM" id="Phobius"/>
    </source>
</evidence>
<proteinExistence type="predicted"/>
<feature type="transmembrane region" description="Helical" evidence="2">
    <location>
        <begin position="12"/>
        <end position="31"/>
    </location>
</feature>
<evidence type="ECO:0000256" key="1">
    <source>
        <dbReference type="SAM" id="MobiDB-lite"/>
    </source>
</evidence>
<feature type="region of interest" description="Disordered" evidence="1">
    <location>
        <begin position="40"/>
        <end position="78"/>
    </location>
</feature>
<accession>A0A1I7MUF0</accession>
<dbReference type="EMBL" id="FPCH01000001">
    <property type="protein sequence ID" value="SFV26021.1"/>
    <property type="molecule type" value="Genomic_DNA"/>
</dbReference>
<keyword evidence="4" id="KW-1185">Reference proteome</keyword>
<keyword evidence="2" id="KW-0472">Membrane</keyword>
<dbReference type="AlphaFoldDB" id="A0A1I7MUF0"/>
<evidence type="ECO:0008006" key="5">
    <source>
        <dbReference type="Google" id="ProtNLM"/>
    </source>
</evidence>
<gene>
    <name evidence="3" type="ORF">SAMN04488557_0291</name>
</gene>
<keyword evidence="2" id="KW-1133">Transmembrane helix</keyword>
<protein>
    <recommendedName>
        <fullName evidence="5">Heme exporter protein D</fullName>
    </recommendedName>
</protein>
<keyword evidence="2" id="KW-0812">Transmembrane</keyword>
<organism evidence="3 4">
    <name type="scientific">Hyphomicrobium facile</name>
    <dbReference type="NCBI Taxonomy" id="51670"/>
    <lineage>
        <taxon>Bacteria</taxon>
        <taxon>Pseudomonadati</taxon>
        <taxon>Pseudomonadota</taxon>
        <taxon>Alphaproteobacteria</taxon>
        <taxon>Hyphomicrobiales</taxon>
        <taxon>Hyphomicrobiaceae</taxon>
        <taxon>Hyphomicrobium</taxon>
    </lineage>
</organism>
<dbReference type="Proteomes" id="UP000199423">
    <property type="component" value="Unassembled WGS sequence"/>
</dbReference>
<evidence type="ECO:0000313" key="3">
    <source>
        <dbReference type="EMBL" id="SFV26021.1"/>
    </source>
</evidence>